<evidence type="ECO:0000256" key="6">
    <source>
        <dbReference type="ARBA" id="ARBA00022989"/>
    </source>
</evidence>
<keyword evidence="2" id="KW-1003">Cell membrane</keyword>
<feature type="transmembrane region" description="Helical" evidence="9">
    <location>
        <begin position="338"/>
        <end position="358"/>
    </location>
</feature>
<dbReference type="Pfam" id="PF07730">
    <property type="entry name" value="HisKA_3"/>
    <property type="match status" value="1"/>
</dbReference>
<reference evidence="11 12" key="1">
    <citation type="submission" date="2019-06" db="EMBL/GenBank/DDBJ databases">
        <title>A complete genome sequence for Luteibacter pinisoli MAH-14.</title>
        <authorList>
            <person name="Baltrus D.A."/>
        </authorList>
    </citation>
    <scope>NUCLEOTIDE SEQUENCE [LARGE SCALE GENOMIC DNA]</scope>
    <source>
        <strain evidence="11 12">MAH-14</strain>
    </source>
</reference>
<dbReference type="EMBL" id="CP041046">
    <property type="protein sequence ID" value="QDE38770.1"/>
    <property type="molecule type" value="Genomic_DNA"/>
</dbReference>
<feature type="transmembrane region" description="Helical" evidence="9">
    <location>
        <begin position="151"/>
        <end position="169"/>
    </location>
</feature>
<dbReference type="InterPro" id="IPR003594">
    <property type="entry name" value="HATPase_dom"/>
</dbReference>
<dbReference type="InterPro" id="IPR011712">
    <property type="entry name" value="Sig_transdc_His_kin_sub3_dim/P"/>
</dbReference>
<evidence type="ECO:0000259" key="10">
    <source>
        <dbReference type="PROSITE" id="PS50109"/>
    </source>
</evidence>
<evidence type="ECO:0000256" key="5">
    <source>
        <dbReference type="ARBA" id="ARBA00022777"/>
    </source>
</evidence>
<comment type="subcellular location">
    <subcellularLocation>
        <location evidence="1">Cell membrane</location>
        <topology evidence="1">Multi-pass membrane protein</topology>
    </subcellularLocation>
</comment>
<dbReference type="GO" id="GO:0000155">
    <property type="term" value="F:phosphorelay sensor kinase activity"/>
    <property type="evidence" value="ECO:0007669"/>
    <property type="project" value="InterPro"/>
</dbReference>
<dbReference type="Pfam" id="PF05231">
    <property type="entry name" value="MASE1"/>
    <property type="match status" value="1"/>
</dbReference>
<feature type="transmembrane region" description="Helical" evidence="9">
    <location>
        <begin position="181"/>
        <end position="203"/>
    </location>
</feature>
<name>A0A4Y5Z0B5_9GAMM</name>
<evidence type="ECO:0000256" key="1">
    <source>
        <dbReference type="ARBA" id="ARBA00004651"/>
    </source>
</evidence>
<dbReference type="InterPro" id="IPR007895">
    <property type="entry name" value="MASE1"/>
</dbReference>
<keyword evidence="4 9" id="KW-0812">Transmembrane</keyword>
<dbReference type="PROSITE" id="PS50109">
    <property type="entry name" value="HIS_KIN"/>
    <property type="match status" value="1"/>
</dbReference>
<keyword evidence="6 9" id="KW-1133">Transmembrane helix</keyword>
<feature type="domain" description="Histidine kinase" evidence="10">
    <location>
        <begin position="496"/>
        <end position="586"/>
    </location>
</feature>
<evidence type="ECO:0000256" key="4">
    <source>
        <dbReference type="ARBA" id="ARBA00022692"/>
    </source>
</evidence>
<keyword evidence="5 11" id="KW-0418">Kinase</keyword>
<protein>
    <submittedName>
        <fullName evidence="11">Sensor histidine kinase</fullName>
    </submittedName>
</protein>
<dbReference type="InterPro" id="IPR005467">
    <property type="entry name" value="His_kinase_dom"/>
</dbReference>
<feature type="transmembrane region" description="Helical" evidence="9">
    <location>
        <begin position="223"/>
        <end position="241"/>
    </location>
</feature>
<keyword evidence="3" id="KW-0808">Transferase</keyword>
<dbReference type="SUPFAM" id="SSF55874">
    <property type="entry name" value="ATPase domain of HSP90 chaperone/DNA topoisomerase II/histidine kinase"/>
    <property type="match status" value="1"/>
</dbReference>
<evidence type="ECO:0000256" key="3">
    <source>
        <dbReference type="ARBA" id="ARBA00022679"/>
    </source>
</evidence>
<dbReference type="CDD" id="cd16917">
    <property type="entry name" value="HATPase_UhpB-NarQ-NarX-like"/>
    <property type="match status" value="1"/>
</dbReference>
<dbReference type="GO" id="GO:0005886">
    <property type="term" value="C:plasma membrane"/>
    <property type="evidence" value="ECO:0007669"/>
    <property type="project" value="UniProtKB-SubCell"/>
</dbReference>
<dbReference type="OrthoDB" id="9797605at2"/>
<feature type="transmembrane region" description="Helical" evidence="9">
    <location>
        <begin position="127"/>
        <end position="145"/>
    </location>
</feature>
<keyword evidence="7" id="KW-0902">Two-component regulatory system</keyword>
<feature type="transmembrane region" description="Helical" evidence="9">
    <location>
        <begin position="281"/>
        <end position="301"/>
    </location>
</feature>
<evidence type="ECO:0000256" key="9">
    <source>
        <dbReference type="SAM" id="Phobius"/>
    </source>
</evidence>
<dbReference type="Gene3D" id="3.30.565.10">
    <property type="entry name" value="Histidine kinase-like ATPase, C-terminal domain"/>
    <property type="match status" value="1"/>
</dbReference>
<feature type="transmembrane region" description="Helical" evidence="9">
    <location>
        <begin position="75"/>
        <end position="98"/>
    </location>
</feature>
<feature type="transmembrane region" description="Helical" evidence="9">
    <location>
        <begin position="253"/>
        <end position="275"/>
    </location>
</feature>
<organism evidence="11 12">
    <name type="scientific">Luteibacter pinisoli</name>
    <dbReference type="NCBI Taxonomy" id="2589080"/>
    <lineage>
        <taxon>Bacteria</taxon>
        <taxon>Pseudomonadati</taxon>
        <taxon>Pseudomonadota</taxon>
        <taxon>Gammaproteobacteria</taxon>
        <taxon>Lysobacterales</taxon>
        <taxon>Rhodanobacteraceae</taxon>
        <taxon>Luteibacter</taxon>
    </lineage>
</organism>
<keyword evidence="8 9" id="KW-0472">Membrane</keyword>
<feature type="transmembrane region" description="Helical" evidence="9">
    <location>
        <begin position="308"/>
        <end position="326"/>
    </location>
</feature>
<evidence type="ECO:0000313" key="12">
    <source>
        <dbReference type="Proteomes" id="UP000316093"/>
    </source>
</evidence>
<sequence>MGFPPRVIGNLRVHFCESVIGITLVGRGEQAAHRIVIAGCRGGSPRRDDRPSWHARFGVAGGAVADIPAVSTRSLTVWCGGVFAGVSLAQVLSAALWNHQNGTHIVWFPGAVLLGAMVANAWQRWAALFFSAFVGLVATGVAFGLPLVDTALVIIAALLLVPVAAALLRQMPDALTRLDDFTRLGGLVLVAVVILPAVSAMLVEHASLYTAFRGTVLSDWANIAMAHSLGYVLYLPVWLSLRNPEAAVRHAGPLSPLYVGFMGTCLIVLGLVWYALGGRPALMPVMCLAPAPVVIFAIVRAQMTGSSITIFIIALMAAHLSVHGYGPFLADTPPNSTLAVQLWSLLAALCAMILSVVVEQRYSSRRALGRAHEDLRELAGRLIATQEQERARLARDLHDDINQRLAASSIGLSALRRRVDPTLHADVNHLRELLVSISEDVRQLSRQLHPSVLEHAGLRDALEALCHAPRRACALEIVLIADRGVDRLANDIALCFYRVTQEAIANALRHAAATRLTVKASVDADGASLWIFDNGRGFDPVEGAHARPGLGLISMNERAKLLGGRFELRSAPGKGVDLWMHIPLEPS</sequence>
<keyword evidence="12" id="KW-1185">Reference proteome</keyword>
<dbReference type="Proteomes" id="UP000316093">
    <property type="component" value="Chromosome"/>
</dbReference>
<evidence type="ECO:0000256" key="7">
    <source>
        <dbReference type="ARBA" id="ARBA00023012"/>
    </source>
</evidence>
<proteinExistence type="predicted"/>
<dbReference type="GO" id="GO:0046983">
    <property type="term" value="F:protein dimerization activity"/>
    <property type="evidence" value="ECO:0007669"/>
    <property type="project" value="InterPro"/>
</dbReference>
<dbReference type="Gene3D" id="1.20.5.1930">
    <property type="match status" value="1"/>
</dbReference>
<gene>
    <name evidence="11" type="ORF">FIV34_05920</name>
</gene>
<dbReference type="InterPro" id="IPR050482">
    <property type="entry name" value="Sensor_HK_TwoCompSys"/>
</dbReference>
<dbReference type="InterPro" id="IPR036890">
    <property type="entry name" value="HATPase_C_sf"/>
</dbReference>
<dbReference type="AlphaFoldDB" id="A0A4Y5Z0B5"/>
<dbReference type="PANTHER" id="PTHR24421">
    <property type="entry name" value="NITRATE/NITRITE SENSOR PROTEIN NARX-RELATED"/>
    <property type="match status" value="1"/>
</dbReference>
<evidence type="ECO:0000313" key="11">
    <source>
        <dbReference type="EMBL" id="QDE38770.1"/>
    </source>
</evidence>
<accession>A0A4Y5Z0B5</accession>
<dbReference type="SMART" id="SM00387">
    <property type="entry name" value="HATPase_c"/>
    <property type="match status" value="1"/>
</dbReference>
<dbReference type="Pfam" id="PF02518">
    <property type="entry name" value="HATPase_c"/>
    <property type="match status" value="1"/>
</dbReference>
<feature type="transmembrane region" description="Helical" evidence="9">
    <location>
        <begin position="104"/>
        <end position="122"/>
    </location>
</feature>
<dbReference type="KEGG" id="lpy:FIV34_05920"/>
<evidence type="ECO:0000256" key="2">
    <source>
        <dbReference type="ARBA" id="ARBA00022475"/>
    </source>
</evidence>
<evidence type="ECO:0000256" key="8">
    <source>
        <dbReference type="ARBA" id="ARBA00023136"/>
    </source>
</evidence>